<sequence length="232" mass="23674">MITGATRGIGRAGAERLAAEGADLVLTGTDPGRLDDLRAMFPDAVVVANDASSPTTGSDLLDAVGPRGIDGLWLNAGFAATEPLAEVDAESFDALMATNVRGPFLQLAALAARLNTSASVLVTSSTSAYEAGPTTAVYAAGKAALIAAAQTWASELADRGIRVNTLVPGPIDTGFRDFMHPDTRAGFERAVLGNVPLGRVGTPGEAAAFLLSEDASYVTAAQYAVDGGLTHR</sequence>
<comment type="similarity">
    <text evidence="1">Belongs to the short-chain dehydrogenases/reductases (SDR) family.</text>
</comment>
<dbReference type="PRINTS" id="PR00081">
    <property type="entry name" value="GDHRDH"/>
</dbReference>
<evidence type="ECO:0000256" key="2">
    <source>
        <dbReference type="ARBA" id="ARBA00023002"/>
    </source>
</evidence>
<dbReference type="Proteomes" id="UP000632454">
    <property type="component" value="Unassembled WGS sequence"/>
</dbReference>
<name>A0ABQ1V9J7_9NOCA</name>
<dbReference type="InterPro" id="IPR036291">
    <property type="entry name" value="NAD(P)-bd_dom_sf"/>
</dbReference>
<keyword evidence="4" id="KW-1185">Reference proteome</keyword>
<dbReference type="InterPro" id="IPR002347">
    <property type="entry name" value="SDR_fam"/>
</dbReference>
<comment type="caution">
    <text evidence="3">The sequence shown here is derived from an EMBL/GenBank/DDBJ whole genome shotgun (WGS) entry which is preliminary data.</text>
</comment>
<protein>
    <submittedName>
        <fullName evidence="3">Oxidoreductase</fullName>
    </submittedName>
</protein>
<evidence type="ECO:0000313" key="3">
    <source>
        <dbReference type="EMBL" id="GGF43179.1"/>
    </source>
</evidence>
<dbReference type="Pfam" id="PF13561">
    <property type="entry name" value="adh_short_C2"/>
    <property type="match status" value="1"/>
</dbReference>
<evidence type="ECO:0000256" key="1">
    <source>
        <dbReference type="ARBA" id="ARBA00006484"/>
    </source>
</evidence>
<organism evidence="3 4">
    <name type="scientific">Williamsia phyllosphaerae</name>
    <dbReference type="NCBI Taxonomy" id="885042"/>
    <lineage>
        <taxon>Bacteria</taxon>
        <taxon>Bacillati</taxon>
        <taxon>Actinomycetota</taxon>
        <taxon>Actinomycetes</taxon>
        <taxon>Mycobacteriales</taxon>
        <taxon>Nocardiaceae</taxon>
        <taxon>Williamsia</taxon>
    </lineage>
</organism>
<dbReference type="CDD" id="cd05233">
    <property type="entry name" value="SDR_c"/>
    <property type="match status" value="1"/>
</dbReference>
<proteinExistence type="inferred from homology"/>
<dbReference type="PANTHER" id="PTHR42760">
    <property type="entry name" value="SHORT-CHAIN DEHYDROGENASES/REDUCTASES FAMILY MEMBER"/>
    <property type="match status" value="1"/>
</dbReference>
<keyword evidence="2" id="KW-0560">Oxidoreductase</keyword>
<evidence type="ECO:0000313" key="4">
    <source>
        <dbReference type="Proteomes" id="UP000632454"/>
    </source>
</evidence>
<dbReference type="Gene3D" id="3.40.50.720">
    <property type="entry name" value="NAD(P)-binding Rossmann-like Domain"/>
    <property type="match status" value="1"/>
</dbReference>
<gene>
    <name evidence="3" type="ORF">GCM10007298_43570</name>
</gene>
<dbReference type="PANTHER" id="PTHR42760:SF133">
    <property type="entry name" value="3-OXOACYL-[ACYL-CARRIER-PROTEIN] REDUCTASE"/>
    <property type="match status" value="1"/>
</dbReference>
<dbReference type="EMBL" id="BMCS01000003">
    <property type="protein sequence ID" value="GGF43179.1"/>
    <property type="molecule type" value="Genomic_DNA"/>
</dbReference>
<reference evidence="4" key="1">
    <citation type="journal article" date="2019" name="Int. J. Syst. Evol. Microbiol.">
        <title>The Global Catalogue of Microorganisms (GCM) 10K type strain sequencing project: providing services to taxonomists for standard genome sequencing and annotation.</title>
        <authorList>
            <consortium name="The Broad Institute Genomics Platform"/>
            <consortium name="The Broad Institute Genome Sequencing Center for Infectious Disease"/>
            <person name="Wu L."/>
            <person name="Ma J."/>
        </authorList>
    </citation>
    <scope>NUCLEOTIDE SEQUENCE [LARGE SCALE GENOMIC DNA]</scope>
    <source>
        <strain evidence="4">CCM 7855</strain>
    </source>
</reference>
<dbReference type="SUPFAM" id="SSF51735">
    <property type="entry name" value="NAD(P)-binding Rossmann-fold domains"/>
    <property type="match status" value="1"/>
</dbReference>
<accession>A0ABQ1V9J7</accession>